<name>A0ACB9LMQ7_9MYRT</name>
<proteinExistence type="predicted"/>
<dbReference type="Proteomes" id="UP001057402">
    <property type="component" value="Chromosome 11"/>
</dbReference>
<protein>
    <submittedName>
        <fullName evidence="1">Uncharacterized protein</fullName>
    </submittedName>
</protein>
<evidence type="ECO:0000313" key="1">
    <source>
        <dbReference type="EMBL" id="KAI4312434.1"/>
    </source>
</evidence>
<evidence type="ECO:0000313" key="2">
    <source>
        <dbReference type="Proteomes" id="UP001057402"/>
    </source>
</evidence>
<reference evidence="2" key="1">
    <citation type="journal article" date="2023" name="Front. Plant Sci.">
        <title>Chromosomal-level genome assembly of Melastoma candidum provides insights into trichome evolution.</title>
        <authorList>
            <person name="Zhong Y."/>
            <person name="Wu W."/>
            <person name="Sun C."/>
            <person name="Zou P."/>
            <person name="Liu Y."/>
            <person name="Dai S."/>
            <person name="Zhou R."/>
        </authorList>
    </citation>
    <scope>NUCLEOTIDE SEQUENCE [LARGE SCALE GENOMIC DNA]</scope>
</reference>
<sequence>MPFLGGACRAPVSALGLVCLNMEGRADVMDLEVASLSAKVCAGAQECLPCSPPKNAGSIAVGGLEGGIAPSFKDVLKGTRVAVDLTRPGTSAAAKPAAQSNLEEGLPSFPEFGGGGCPLLLHKWQAGMVINEEPTALPCWMRLYGIPLELWHARGVQYLASSVGQLLKTDARSFNPANMGTARLQVECAAKNGLNKTIEAIDSRGNSLSISIVYETKALCCKACGVLGHDEGSCSKRLMETGKDKAVPAGNQGGKRSDRFQQVRSR</sequence>
<gene>
    <name evidence="1" type="ORF">MLD38_037244</name>
</gene>
<dbReference type="EMBL" id="CM042890">
    <property type="protein sequence ID" value="KAI4312434.1"/>
    <property type="molecule type" value="Genomic_DNA"/>
</dbReference>
<organism evidence="1 2">
    <name type="scientific">Melastoma candidum</name>
    <dbReference type="NCBI Taxonomy" id="119954"/>
    <lineage>
        <taxon>Eukaryota</taxon>
        <taxon>Viridiplantae</taxon>
        <taxon>Streptophyta</taxon>
        <taxon>Embryophyta</taxon>
        <taxon>Tracheophyta</taxon>
        <taxon>Spermatophyta</taxon>
        <taxon>Magnoliopsida</taxon>
        <taxon>eudicotyledons</taxon>
        <taxon>Gunneridae</taxon>
        <taxon>Pentapetalae</taxon>
        <taxon>rosids</taxon>
        <taxon>malvids</taxon>
        <taxon>Myrtales</taxon>
        <taxon>Melastomataceae</taxon>
        <taxon>Melastomatoideae</taxon>
        <taxon>Melastomateae</taxon>
        <taxon>Melastoma</taxon>
    </lineage>
</organism>
<accession>A0ACB9LMQ7</accession>
<keyword evidence="2" id="KW-1185">Reference proteome</keyword>
<comment type="caution">
    <text evidence="1">The sequence shown here is derived from an EMBL/GenBank/DDBJ whole genome shotgun (WGS) entry which is preliminary data.</text>
</comment>